<dbReference type="SUPFAM" id="SSF48239">
    <property type="entry name" value="Terpenoid cyclases/Protein prenyltransferases"/>
    <property type="match status" value="1"/>
</dbReference>
<dbReference type="GO" id="GO:0010333">
    <property type="term" value="F:terpene synthase activity"/>
    <property type="evidence" value="ECO:0007669"/>
    <property type="project" value="InterPro"/>
</dbReference>
<dbReference type="GeneID" id="125525244"/>
<reference evidence="6" key="3">
    <citation type="submission" date="2022-06" db="UniProtKB">
        <authorList>
            <consortium name="EnsemblPlants"/>
        </authorList>
    </citation>
    <scope>IDENTIFICATION</scope>
</reference>
<dbReference type="InterPro" id="IPR001906">
    <property type="entry name" value="Terpene_synth_N"/>
</dbReference>
<sequence>MHKPSLEIHTYIYMASITREMVCGFEPSVWGDYFITYQPPPLQRSEVSLRIKAEKLKEDICMLLNTCEDGLERITLVDSLQHLGIDHLFAEQIRTTIWDIHGTEFSSSSLHYVALQFRLLREHGIWVSTDVFNNFRGKDGCFRKDITNEPKGLLSLYNAAYLFVHNEPELEEAISFARHHLEVIRGSLNSPLAEQVKRALQVPLPRTSRRVETLHYLSEYRKEKDYKPLILELAQLDFTLLRHVQLMELKDISEWWNNLKSICGLTYVRDRIVEAYLWSHTVFYEQSCARARMIKAKLITLITILDDTYDVHATIEECRLLNAAIQRWDESAISDVPEYLKMFYRELLRNFRMFEGEVAIVDKYRIDYTKKALQNQSAYYLQEAEWVQQNHKPCFEDQVNLTSMSSAVPLLSVGMLTGMGEAITNAAFDWVASRPDVVIAGARIGRFLNDIAAYKRGKNSGDVESSVECYIHEHGVTDEQAFTVIYSLIEDGWKTTNQARFDHGALLPAVQRVVNAVVSMQLYYDNGGDAYTFNMHIQEIVNKLFLEPIPM</sequence>
<comment type="cofactor">
    <cofactor evidence="2">
        <name>Mg(2+)</name>
        <dbReference type="ChEBI" id="CHEBI:18420"/>
    </cofactor>
</comment>
<dbReference type="GO" id="GO:0016102">
    <property type="term" value="P:diterpenoid biosynthetic process"/>
    <property type="evidence" value="ECO:0007669"/>
    <property type="project" value="InterPro"/>
</dbReference>
<dbReference type="SUPFAM" id="SSF48576">
    <property type="entry name" value="Terpenoid synthases"/>
    <property type="match status" value="1"/>
</dbReference>
<dbReference type="Gene3D" id="1.10.600.10">
    <property type="entry name" value="Farnesyl Diphosphate Synthase"/>
    <property type="match status" value="1"/>
</dbReference>
<accession>A0A8R7QY90</accession>
<dbReference type="PANTHER" id="PTHR31225">
    <property type="entry name" value="OS04G0344100 PROTEIN-RELATED"/>
    <property type="match status" value="1"/>
</dbReference>
<reference evidence="7" key="1">
    <citation type="journal article" date="2013" name="Nature">
        <title>Draft genome of the wheat A-genome progenitor Triticum urartu.</title>
        <authorList>
            <person name="Ling H.Q."/>
            <person name="Zhao S."/>
            <person name="Liu D."/>
            <person name="Wang J."/>
            <person name="Sun H."/>
            <person name="Zhang C."/>
            <person name="Fan H."/>
            <person name="Li D."/>
            <person name="Dong L."/>
            <person name="Tao Y."/>
            <person name="Gao C."/>
            <person name="Wu H."/>
            <person name="Li Y."/>
            <person name="Cui Y."/>
            <person name="Guo X."/>
            <person name="Zheng S."/>
            <person name="Wang B."/>
            <person name="Yu K."/>
            <person name="Liang Q."/>
            <person name="Yang W."/>
            <person name="Lou X."/>
            <person name="Chen J."/>
            <person name="Feng M."/>
            <person name="Jian J."/>
            <person name="Zhang X."/>
            <person name="Luo G."/>
            <person name="Jiang Y."/>
            <person name="Liu J."/>
            <person name="Wang Z."/>
            <person name="Sha Y."/>
            <person name="Zhang B."/>
            <person name="Wu H."/>
            <person name="Tang D."/>
            <person name="Shen Q."/>
            <person name="Xue P."/>
            <person name="Zou S."/>
            <person name="Wang X."/>
            <person name="Liu X."/>
            <person name="Wang F."/>
            <person name="Yang Y."/>
            <person name="An X."/>
            <person name="Dong Z."/>
            <person name="Zhang K."/>
            <person name="Zhang X."/>
            <person name="Luo M.C."/>
            <person name="Dvorak J."/>
            <person name="Tong Y."/>
            <person name="Wang J."/>
            <person name="Yang H."/>
            <person name="Li Z."/>
            <person name="Wang D."/>
            <person name="Zhang A."/>
            <person name="Wang J."/>
        </authorList>
    </citation>
    <scope>NUCLEOTIDE SEQUENCE</scope>
    <source>
        <strain evidence="7">cv. G1812</strain>
    </source>
</reference>
<dbReference type="EnsemblPlants" id="TuG1812G0700000016.01.T01">
    <property type="protein sequence ID" value="TuG1812G0700000016.01.T01"/>
    <property type="gene ID" value="TuG1812G0700000016.01"/>
</dbReference>
<evidence type="ECO:0000313" key="7">
    <source>
        <dbReference type="Proteomes" id="UP000015106"/>
    </source>
</evidence>
<evidence type="ECO:0000256" key="3">
    <source>
        <dbReference type="ARBA" id="ARBA00022723"/>
    </source>
</evidence>
<evidence type="ECO:0000256" key="2">
    <source>
        <dbReference type="ARBA" id="ARBA00001946"/>
    </source>
</evidence>
<dbReference type="CDD" id="cd00684">
    <property type="entry name" value="Terpene_cyclase_plant_C1"/>
    <property type="match status" value="1"/>
</dbReference>
<dbReference type="SFLD" id="SFLDS00005">
    <property type="entry name" value="Isoprenoid_Synthase_Type_I"/>
    <property type="match status" value="1"/>
</dbReference>
<evidence type="ECO:0000313" key="6">
    <source>
        <dbReference type="EnsemblPlants" id="TuG1812G0700000016.01.T01"/>
    </source>
</evidence>
<dbReference type="InterPro" id="IPR044814">
    <property type="entry name" value="Terpene_cyclase_plant_C1"/>
</dbReference>
<dbReference type="Pfam" id="PF01397">
    <property type="entry name" value="Terpene_synth"/>
    <property type="match status" value="1"/>
</dbReference>
<dbReference type="GO" id="GO:0000287">
    <property type="term" value="F:magnesium ion binding"/>
    <property type="evidence" value="ECO:0007669"/>
    <property type="project" value="InterPro"/>
</dbReference>
<dbReference type="InterPro" id="IPR005630">
    <property type="entry name" value="Terpene_synthase_metal-bd"/>
</dbReference>
<dbReference type="InterPro" id="IPR050148">
    <property type="entry name" value="Terpene_synthase-like"/>
</dbReference>
<dbReference type="PANTHER" id="PTHR31225:SF92">
    <property type="entry name" value="OS04G0345400 PROTEIN"/>
    <property type="match status" value="1"/>
</dbReference>
<reference evidence="6" key="2">
    <citation type="submission" date="2018-03" db="EMBL/GenBank/DDBJ databases">
        <title>The Triticum urartu genome reveals the dynamic nature of wheat genome evolution.</title>
        <authorList>
            <person name="Ling H."/>
            <person name="Ma B."/>
            <person name="Shi X."/>
            <person name="Liu H."/>
            <person name="Dong L."/>
            <person name="Sun H."/>
            <person name="Cao Y."/>
            <person name="Gao Q."/>
            <person name="Zheng S."/>
            <person name="Li Y."/>
            <person name="Yu Y."/>
            <person name="Du H."/>
            <person name="Qi M."/>
            <person name="Li Y."/>
            <person name="Yu H."/>
            <person name="Cui Y."/>
            <person name="Wang N."/>
            <person name="Chen C."/>
            <person name="Wu H."/>
            <person name="Zhao Y."/>
            <person name="Zhang J."/>
            <person name="Li Y."/>
            <person name="Zhou W."/>
            <person name="Zhang B."/>
            <person name="Hu W."/>
            <person name="Eijk M."/>
            <person name="Tang J."/>
            <person name="Witsenboer H."/>
            <person name="Zhao S."/>
            <person name="Li Z."/>
            <person name="Zhang A."/>
            <person name="Wang D."/>
            <person name="Liang C."/>
        </authorList>
    </citation>
    <scope>NUCLEOTIDE SEQUENCE [LARGE SCALE GENOMIC DNA]</scope>
    <source>
        <strain evidence="6">cv. G1812</strain>
    </source>
</reference>
<name>A0A8R7QY90_TRIUA</name>
<dbReference type="InterPro" id="IPR008949">
    <property type="entry name" value="Isoprenoid_synthase_dom_sf"/>
</dbReference>
<keyword evidence="3" id="KW-0479">Metal-binding</keyword>
<dbReference type="Pfam" id="PF03936">
    <property type="entry name" value="Terpene_synth_C"/>
    <property type="match status" value="1"/>
</dbReference>
<dbReference type="Proteomes" id="UP000015106">
    <property type="component" value="Chromosome 7"/>
</dbReference>
<evidence type="ECO:0000259" key="4">
    <source>
        <dbReference type="Pfam" id="PF01397"/>
    </source>
</evidence>
<dbReference type="RefSeq" id="XP_048546205.1">
    <property type="nucleotide sequence ID" value="XM_048690248.1"/>
</dbReference>
<dbReference type="InterPro" id="IPR034741">
    <property type="entry name" value="Terpene_cyclase-like_1_C"/>
</dbReference>
<dbReference type="InterPro" id="IPR008930">
    <property type="entry name" value="Terpenoid_cyclase/PrenylTrfase"/>
</dbReference>
<keyword evidence="7" id="KW-1185">Reference proteome</keyword>
<dbReference type="SFLD" id="SFLDG01019">
    <property type="entry name" value="Terpene_Cyclase_Like_1_C_Termi"/>
    <property type="match status" value="1"/>
</dbReference>
<dbReference type="InterPro" id="IPR036965">
    <property type="entry name" value="Terpene_synth_N_sf"/>
</dbReference>
<protein>
    <submittedName>
        <fullName evidence="6">Uncharacterized protein</fullName>
    </submittedName>
</protein>
<dbReference type="Gramene" id="TuG1812G0700000016.01.T01">
    <property type="protein sequence ID" value="TuG1812G0700000016.01.T01"/>
    <property type="gene ID" value="TuG1812G0700000016.01"/>
</dbReference>
<dbReference type="Gene3D" id="1.50.10.130">
    <property type="entry name" value="Terpene synthase, N-terminal domain"/>
    <property type="match status" value="1"/>
</dbReference>
<evidence type="ECO:0000259" key="5">
    <source>
        <dbReference type="Pfam" id="PF03936"/>
    </source>
</evidence>
<evidence type="ECO:0000256" key="1">
    <source>
        <dbReference type="ARBA" id="ARBA00001936"/>
    </source>
</evidence>
<feature type="domain" description="Terpene synthase N-terminal" evidence="4">
    <location>
        <begin position="29"/>
        <end position="200"/>
    </location>
</feature>
<comment type="cofactor">
    <cofactor evidence="1">
        <name>Mn(2+)</name>
        <dbReference type="ChEBI" id="CHEBI:29035"/>
    </cofactor>
</comment>
<gene>
    <name evidence="6" type="primary">LOC125525244</name>
</gene>
<dbReference type="AlphaFoldDB" id="A0A8R7QY90"/>
<organism evidence="6 7">
    <name type="scientific">Triticum urartu</name>
    <name type="common">Red wild einkorn</name>
    <name type="synonym">Crithodium urartu</name>
    <dbReference type="NCBI Taxonomy" id="4572"/>
    <lineage>
        <taxon>Eukaryota</taxon>
        <taxon>Viridiplantae</taxon>
        <taxon>Streptophyta</taxon>
        <taxon>Embryophyta</taxon>
        <taxon>Tracheophyta</taxon>
        <taxon>Spermatophyta</taxon>
        <taxon>Magnoliopsida</taxon>
        <taxon>Liliopsida</taxon>
        <taxon>Poales</taxon>
        <taxon>Poaceae</taxon>
        <taxon>BOP clade</taxon>
        <taxon>Pooideae</taxon>
        <taxon>Triticodae</taxon>
        <taxon>Triticeae</taxon>
        <taxon>Triticinae</taxon>
        <taxon>Triticum</taxon>
    </lineage>
</organism>
<proteinExistence type="predicted"/>
<feature type="domain" description="Terpene synthase metal-binding" evidence="5">
    <location>
        <begin position="263"/>
        <end position="495"/>
    </location>
</feature>